<gene>
    <name evidence="4" type="ORF">FNH05_31100</name>
</gene>
<dbReference type="Gene3D" id="2.40.10.10">
    <property type="entry name" value="Trypsin-like serine proteases"/>
    <property type="match status" value="1"/>
</dbReference>
<dbReference type="InterPro" id="IPR043504">
    <property type="entry name" value="Peptidase_S1_PA_chymotrypsin"/>
</dbReference>
<dbReference type="RefSeq" id="WP_144592423.1">
    <property type="nucleotide sequence ID" value="NZ_VJWX01000480.1"/>
</dbReference>
<reference evidence="4 5" key="1">
    <citation type="submission" date="2019-07" db="EMBL/GenBank/DDBJ databases">
        <authorList>
            <person name="Duangmal K."/>
            <person name="Teo W.F.A."/>
        </authorList>
    </citation>
    <scope>NUCLEOTIDE SEQUENCE [LARGE SCALE GENOMIC DNA]</scope>
    <source>
        <strain evidence="4 5">TBRC 6029</strain>
    </source>
</reference>
<dbReference type="SMART" id="SM00020">
    <property type="entry name" value="Tryp_SPc"/>
    <property type="match status" value="1"/>
</dbReference>
<dbReference type="PANTHER" id="PTHR24253:SF153">
    <property type="entry name" value="SERINE PROTEASE HEPSIN"/>
    <property type="match status" value="1"/>
</dbReference>
<keyword evidence="1" id="KW-1015">Disulfide bond</keyword>
<dbReference type="InterPro" id="IPR018114">
    <property type="entry name" value="TRYPSIN_HIS"/>
</dbReference>
<proteinExistence type="predicted"/>
<feature type="chain" id="PRO_5039620361" evidence="2">
    <location>
        <begin position="24"/>
        <end position="252"/>
    </location>
</feature>
<comment type="caution">
    <text evidence="4">The sequence shown here is derived from an EMBL/GenBank/DDBJ whole genome shotgun (WGS) entry which is preliminary data.</text>
</comment>
<dbReference type="PRINTS" id="PR00722">
    <property type="entry name" value="CHYMOTRYPSIN"/>
</dbReference>
<evidence type="ECO:0000313" key="4">
    <source>
        <dbReference type="EMBL" id="TVT26838.1"/>
    </source>
</evidence>
<dbReference type="InterPro" id="IPR001314">
    <property type="entry name" value="Peptidase_S1A"/>
</dbReference>
<dbReference type="PROSITE" id="PS00134">
    <property type="entry name" value="TRYPSIN_HIS"/>
    <property type="match status" value="1"/>
</dbReference>
<dbReference type="PANTHER" id="PTHR24253">
    <property type="entry name" value="TRANSMEMBRANE PROTEASE SERINE"/>
    <property type="match status" value="1"/>
</dbReference>
<keyword evidence="4" id="KW-0645">Protease</keyword>
<dbReference type="EMBL" id="VJWX01000480">
    <property type="protein sequence ID" value="TVT26838.1"/>
    <property type="molecule type" value="Genomic_DNA"/>
</dbReference>
<accession>A0A558ARF8</accession>
<name>A0A558ARF8_9PSEU</name>
<keyword evidence="5" id="KW-1185">Reference proteome</keyword>
<keyword evidence="4" id="KW-0378">Hydrolase</keyword>
<protein>
    <submittedName>
        <fullName evidence="4">Trypsin-like serine protease</fullName>
    </submittedName>
</protein>
<feature type="domain" description="Peptidase S1" evidence="3">
    <location>
        <begin position="26"/>
        <end position="251"/>
    </location>
</feature>
<organism evidence="4 5">
    <name type="scientific">Amycolatopsis rhizosphaerae</name>
    <dbReference type="NCBI Taxonomy" id="2053003"/>
    <lineage>
        <taxon>Bacteria</taxon>
        <taxon>Bacillati</taxon>
        <taxon>Actinomycetota</taxon>
        <taxon>Actinomycetes</taxon>
        <taxon>Pseudonocardiales</taxon>
        <taxon>Pseudonocardiaceae</taxon>
        <taxon>Amycolatopsis</taxon>
    </lineage>
</organism>
<dbReference type="AlphaFoldDB" id="A0A558ARF8"/>
<keyword evidence="2" id="KW-0732">Signal</keyword>
<dbReference type="Pfam" id="PF00089">
    <property type="entry name" value="Trypsin"/>
    <property type="match status" value="1"/>
</dbReference>
<evidence type="ECO:0000256" key="2">
    <source>
        <dbReference type="SAM" id="SignalP"/>
    </source>
</evidence>
<evidence type="ECO:0000259" key="3">
    <source>
        <dbReference type="PROSITE" id="PS50240"/>
    </source>
</evidence>
<evidence type="ECO:0000256" key="1">
    <source>
        <dbReference type="ARBA" id="ARBA00023157"/>
    </source>
</evidence>
<dbReference type="InterPro" id="IPR009003">
    <property type="entry name" value="Peptidase_S1_PA"/>
</dbReference>
<evidence type="ECO:0000313" key="5">
    <source>
        <dbReference type="Proteomes" id="UP000320011"/>
    </source>
</evidence>
<sequence>MVRRLLTVAAAMGVAAALSPATAGAVANGTPAPSGAFPFNVKLTMTDIPRPDGSVYNSGCSGALVDPQWVITAGHCFHDVNRNPVSGPPQYKTTARVGTVDDADTHGQTLSVVDVRQSAVNDIALVKLAKPVQGIAPVRIGTTAPRSGEPLEIAGWGATSSVNPAPSTHLNLGTVAVGSIDATKVGVHGLAPSADTSACTYDSGAPYFRPDGPRAGELVSVESDGPDCPHDQLETTSRVDVVATWIEQTIGH</sequence>
<dbReference type="InterPro" id="IPR001254">
    <property type="entry name" value="Trypsin_dom"/>
</dbReference>
<dbReference type="SUPFAM" id="SSF50494">
    <property type="entry name" value="Trypsin-like serine proteases"/>
    <property type="match status" value="1"/>
</dbReference>
<reference evidence="4 5" key="2">
    <citation type="submission" date="2019-08" db="EMBL/GenBank/DDBJ databases">
        <title>Amycolatopsis acidicola sp. nov., isolated from peat swamp forest soil.</title>
        <authorList>
            <person name="Srisuk N."/>
        </authorList>
    </citation>
    <scope>NUCLEOTIDE SEQUENCE [LARGE SCALE GENOMIC DNA]</scope>
    <source>
        <strain evidence="4 5">TBRC 6029</strain>
    </source>
</reference>
<dbReference type="GO" id="GO:0006508">
    <property type="term" value="P:proteolysis"/>
    <property type="evidence" value="ECO:0007669"/>
    <property type="project" value="UniProtKB-KW"/>
</dbReference>
<dbReference type="PROSITE" id="PS50240">
    <property type="entry name" value="TRYPSIN_DOM"/>
    <property type="match status" value="1"/>
</dbReference>
<dbReference type="GO" id="GO:0004252">
    <property type="term" value="F:serine-type endopeptidase activity"/>
    <property type="evidence" value="ECO:0007669"/>
    <property type="project" value="InterPro"/>
</dbReference>
<feature type="signal peptide" evidence="2">
    <location>
        <begin position="1"/>
        <end position="23"/>
    </location>
</feature>
<dbReference type="Proteomes" id="UP000320011">
    <property type="component" value="Unassembled WGS sequence"/>
</dbReference>
<dbReference type="OrthoDB" id="9815928at2"/>